<sequence>MAKITERKAIVQKEEVVGYTLEISVDEAEALRAVLGYVGGNPNSRRRDLDSIYCCLADHGVSNKATKELTGRLDFSTRRD</sequence>
<reference evidence="1" key="1">
    <citation type="submission" date="2020-03" db="EMBL/GenBank/DDBJ databases">
        <title>The deep terrestrial virosphere.</title>
        <authorList>
            <person name="Holmfeldt K."/>
            <person name="Nilsson E."/>
            <person name="Simone D."/>
            <person name="Lopez-Fernandez M."/>
            <person name="Wu X."/>
            <person name="de Brujin I."/>
            <person name="Lundin D."/>
            <person name="Andersson A."/>
            <person name="Bertilsson S."/>
            <person name="Dopson M."/>
        </authorList>
    </citation>
    <scope>NUCLEOTIDE SEQUENCE</scope>
    <source>
        <strain evidence="1">TM448A03347</strain>
    </source>
</reference>
<dbReference type="AlphaFoldDB" id="A0A6H2A0M5"/>
<organism evidence="1">
    <name type="scientific">viral metagenome</name>
    <dbReference type="NCBI Taxonomy" id="1070528"/>
    <lineage>
        <taxon>unclassified sequences</taxon>
        <taxon>metagenomes</taxon>
        <taxon>organismal metagenomes</taxon>
    </lineage>
</organism>
<evidence type="ECO:0000313" key="1">
    <source>
        <dbReference type="EMBL" id="QJA53262.1"/>
    </source>
</evidence>
<accession>A0A6H2A0M5</accession>
<dbReference type="EMBL" id="MT144407">
    <property type="protein sequence ID" value="QJA53262.1"/>
    <property type="molecule type" value="Genomic_DNA"/>
</dbReference>
<protein>
    <submittedName>
        <fullName evidence="1">Uncharacterized protein</fullName>
    </submittedName>
</protein>
<gene>
    <name evidence="1" type="ORF">TM448A03347_0007</name>
</gene>
<proteinExistence type="predicted"/>
<name>A0A6H2A0M5_9ZZZZ</name>